<dbReference type="EMBL" id="CADIKR010000008">
    <property type="protein sequence ID" value="CAB3910971.1"/>
    <property type="molecule type" value="Genomic_DNA"/>
</dbReference>
<name>A0ABM8LKJ7_9BURK</name>
<dbReference type="SUPFAM" id="SSF52096">
    <property type="entry name" value="ClpP/crotonase"/>
    <property type="match status" value="2"/>
</dbReference>
<evidence type="ECO:0000259" key="2">
    <source>
        <dbReference type="PROSITE" id="PS50989"/>
    </source>
</evidence>
<dbReference type="PANTHER" id="PTHR22855:SF46">
    <property type="entry name" value="METHYLCROTONOYL-COA CARBOXYLASE"/>
    <property type="match status" value="1"/>
</dbReference>
<dbReference type="PROSITE" id="PS50989">
    <property type="entry name" value="COA_CT_CTER"/>
    <property type="match status" value="1"/>
</dbReference>
<evidence type="ECO:0000259" key="1">
    <source>
        <dbReference type="PROSITE" id="PS50980"/>
    </source>
</evidence>
<gene>
    <name evidence="3" type="ORF">LMG3415_04968</name>
</gene>
<evidence type="ECO:0000313" key="3">
    <source>
        <dbReference type="EMBL" id="CAB3910971.1"/>
    </source>
</evidence>
<feature type="domain" description="CoA carboxyltransferase N-terminal" evidence="1">
    <location>
        <begin position="19"/>
        <end position="279"/>
    </location>
</feature>
<dbReference type="InterPro" id="IPR011763">
    <property type="entry name" value="COA_CT_C"/>
</dbReference>
<dbReference type="InterPro" id="IPR034733">
    <property type="entry name" value="AcCoA_carboxyl_beta"/>
</dbReference>
<dbReference type="PANTHER" id="PTHR22855">
    <property type="entry name" value="ACETYL, PROPIONYL, PYRUVATE, AND GLUTACONYL CARBOXYLASE-RELATED"/>
    <property type="match status" value="1"/>
</dbReference>
<dbReference type="GO" id="GO:0047154">
    <property type="term" value="F:methylmalonyl-CoA carboxytransferase activity"/>
    <property type="evidence" value="ECO:0007669"/>
    <property type="project" value="UniProtKB-EC"/>
</dbReference>
<dbReference type="EC" id="2.1.3.1" evidence="3"/>
<comment type="caution">
    <text evidence="3">The sequence shown here is derived from an EMBL/GenBank/DDBJ whole genome shotgun (WGS) entry which is preliminary data.</text>
</comment>
<organism evidence="3 4">
    <name type="scientific">Achromobacter mucicolens</name>
    <dbReference type="NCBI Taxonomy" id="1389922"/>
    <lineage>
        <taxon>Bacteria</taxon>
        <taxon>Pseudomonadati</taxon>
        <taxon>Pseudomonadota</taxon>
        <taxon>Betaproteobacteria</taxon>
        <taxon>Burkholderiales</taxon>
        <taxon>Alcaligenaceae</taxon>
        <taxon>Achromobacter</taxon>
    </lineage>
</organism>
<evidence type="ECO:0000313" key="4">
    <source>
        <dbReference type="Proteomes" id="UP000507140"/>
    </source>
</evidence>
<dbReference type="Proteomes" id="UP000507140">
    <property type="component" value="Unassembled WGS sequence"/>
</dbReference>
<dbReference type="PROSITE" id="PS50980">
    <property type="entry name" value="COA_CT_NTER"/>
    <property type="match status" value="1"/>
</dbReference>
<keyword evidence="3" id="KW-0808">Transferase</keyword>
<dbReference type="Gene3D" id="3.90.226.10">
    <property type="entry name" value="2-enoyl-CoA Hydratase, Chain A, domain 1"/>
    <property type="match status" value="2"/>
</dbReference>
<reference evidence="3 4" key="1">
    <citation type="submission" date="2020-04" db="EMBL/GenBank/DDBJ databases">
        <authorList>
            <person name="De Canck E."/>
        </authorList>
    </citation>
    <scope>NUCLEOTIDE SEQUENCE [LARGE SCALE GENOMIC DNA]</scope>
    <source>
        <strain evidence="3 4">LMG 3415</strain>
    </source>
</reference>
<dbReference type="InterPro" id="IPR029045">
    <property type="entry name" value="ClpP/crotonase-like_dom_sf"/>
</dbReference>
<keyword evidence="4" id="KW-1185">Reference proteome</keyword>
<dbReference type="InterPro" id="IPR011762">
    <property type="entry name" value="COA_CT_N"/>
</dbReference>
<sequence>MTPIESRIDTAFRAYGDQRSGMLSLVERLRSLERRTRDTSAKAKPTFDKRGQLLPRERLARLIDPGTAFLELGNMAGYCAEGEAPDSSVPGGGQITGIGFVSGVRCMIAASDSAINAGAYVDAGSKKLLRAQDIALANRLPFIHLVESAGANLRAYRVERFIRGGSLFFNLARLSAAGMPVITVVHGSSTAGGAYMPGLSDYVVMVRQRARAFLAGPPLLKAATGEIANEEDLGGADMHSIVSGLAEYVGEDDAHAIAIARDVVDALGWAAPQPHQGGPAPALDADELAGVMPLDVKTPVDMREIIARIVDESAWLPFKPDYGPATLCGHARIDGMAIGIITNNGPIDPNGATKAAQFIQLCNQSQTPILFMQNTTGFIVGRMSEEAGMIKHGSKMIQALSNSSVPHITLYCGASFGAGNYGMCGQSFRPRFSFSWPNARTAVMGGEQAAMTMEIVARKQAERRGKPVDEAQLAAQKAEIIANFESQSSAFITSGLMLDDGIIDPRDTRAVLAFVLATIREGRDRVVHPVQFGVARF</sequence>
<proteinExistence type="predicted"/>
<dbReference type="RefSeq" id="WP_013397169.1">
    <property type="nucleotide sequence ID" value="NZ_CADIKR010000008.1"/>
</dbReference>
<accession>A0ABM8LKJ7</accession>
<dbReference type="Pfam" id="PF01039">
    <property type="entry name" value="Carboxyl_trans"/>
    <property type="match status" value="1"/>
</dbReference>
<dbReference type="InterPro" id="IPR045190">
    <property type="entry name" value="MCCB/AccD1-like"/>
</dbReference>
<protein>
    <submittedName>
        <fullName evidence="3">Methylmalonyl-CoA carboxyltransferase 12S subunit</fullName>
        <ecNumber evidence="3">2.1.3.1</ecNumber>
    </submittedName>
</protein>
<feature type="domain" description="CoA carboxyltransferase C-terminal" evidence="2">
    <location>
        <begin position="284"/>
        <end position="521"/>
    </location>
</feature>